<dbReference type="Gene3D" id="1.50.10.10">
    <property type="match status" value="1"/>
</dbReference>
<proteinExistence type="predicted"/>
<dbReference type="EMBL" id="AOIS01000036">
    <property type="protein sequence ID" value="ELZ18561.1"/>
    <property type="molecule type" value="Genomic_DNA"/>
</dbReference>
<dbReference type="Pfam" id="PF20737">
    <property type="entry name" value="Glyco_hydro127C"/>
    <property type="match status" value="1"/>
</dbReference>
<dbReference type="STRING" id="1227488.C477_10858"/>
<evidence type="ECO:0000313" key="4">
    <source>
        <dbReference type="EMBL" id="ELZ18561.1"/>
    </source>
</evidence>
<dbReference type="InterPro" id="IPR012878">
    <property type="entry name" value="Beta-AFase-like_GH127_cat"/>
</dbReference>
<evidence type="ECO:0000259" key="1">
    <source>
        <dbReference type="Pfam" id="PF07944"/>
    </source>
</evidence>
<dbReference type="Pfam" id="PF07944">
    <property type="entry name" value="Beta-AFase-like_GH127_cat"/>
    <property type="match status" value="1"/>
</dbReference>
<dbReference type="Pfam" id="PF20736">
    <property type="entry name" value="Glyco_hydro127M"/>
    <property type="match status" value="1"/>
</dbReference>
<dbReference type="InterPro" id="IPR012341">
    <property type="entry name" value="6hp_glycosidase-like_sf"/>
</dbReference>
<feature type="domain" description="Non-reducing end beta-L-arabinofuranosidase-like GH127 middle" evidence="2">
    <location>
        <begin position="426"/>
        <end position="520"/>
    </location>
</feature>
<feature type="domain" description="Non-reducing end beta-L-arabinofuranosidase-like GH127 catalytic" evidence="1">
    <location>
        <begin position="2"/>
        <end position="413"/>
    </location>
</feature>
<evidence type="ECO:0008006" key="6">
    <source>
        <dbReference type="Google" id="ProtNLM"/>
    </source>
</evidence>
<name>M0C5L5_9EURY</name>
<dbReference type="Proteomes" id="UP000011657">
    <property type="component" value="Unassembled WGS sequence"/>
</dbReference>
<sequence>MTVDDEFWNQYVERVRERMLEYQYEQLEDSGCLDNFRIAAGDADGDFEGFWFADTDAYKWIEAASYVLTTADDPALERRVDEVISLIEAAQTEDGYLNTWIAIEYPGKRWTNLSIGHELYCAGHLIEAAVAHHRATGEDSLLDVARAFADLIDEVFGPDGRQGVPGHEEIELALVRLYRVTGEDRYLDLASFFVEGRGETLEYEFEDTEDRAGDEEMWDAIRGALFDDDEYDGTYAQDHAPIREQETVEGHSVRAMYYFAAAADIVLETGDRELYDQLQALWRNMTERRTYVTGGIGSTHHGERFTDDYDLPNRTSYAETCAAVGSVFWNHRMFQLSGDVQYPELVERTLYNGFLAGLSLDATEFFYANPLEVGPDGHALADENPDRFSNQRQGWFDCACCPPNAARLIASLGRYIYARATDEPAVYVNQFVGSEAALTIDDTDVRLRQESALPWAGDVTLTVDPAEPTDFALRVRVPEWCSDVTATVAGESRSVEPDDGYIEVAREWEDGDELTVTFGMAPERLVAHPAVDATRGNVALRRGPIVYCLEGVDHDRPLAQYAVPADAAIEASHRSDLLDGVTILEGEARVPDRGEWSDALYRRAAETERLTASFTAIPYYAWANRDPGEMRVWLETE</sequence>
<evidence type="ECO:0000259" key="2">
    <source>
        <dbReference type="Pfam" id="PF20736"/>
    </source>
</evidence>
<evidence type="ECO:0000259" key="3">
    <source>
        <dbReference type="Pfam" id="PF20737"/>
    </source>
</evidence>
<dbReference type="InterPro" id="IPR049174">
    <property type="entry name" value="Beta-AFase-like"/>
</dbReference>
<protein>
    <recommendedName>
        <fullName evidence="6">Glycoside hydrolase family 127 protein</fullName>
    </recommendedName>
</protein>
<dbReference type="SUPFAM" id="SSF48208">
    <property type="entry name" value="Six-hairpin glycosidases"/>
    <property type="match status" value="1"/>
</dbReference>
<organism evidence="4 5">
    <name type="scientific">Haloterrigena salina JCM 13891</name>
    <dbReference type="NCBI Taxonomy" id="1227488"/>
    <lineage>
        <taxon>Archaea</taxon>
        <taxon>Methanobacteriati</taxon>
        <taxon>Methanobacteriota</taxon>
        <taxon>Stenosarchaea group</taxon>
        <taxon>Halobacteria</taxon>
        <taxon>Halobacteriales</taxon>
        <taxon>Natrialbaceae</taxon>
        <taxon>Haloterrigena</taxon>
    </lineage>
</organism>
<dbReference type="InterPro" id="IPR049046">
    <property type="entry name" value="Beta-AFase-like_GH127_middle"/>
</dbReference>
<comment type="caution">
    <text evidence="4">The sequence shown here is derived from an EMBL/GenBank/DDBJ whole genome shotgun (WGS) entry which is preliminary data.</text>
</comment>
<dbReference type="InterPro" id="IPR008928">
    <property type="entry name" value="6-hairpin_glycosidase_sf"/>
</dbReference>
<keyword evidence="5" id="KW-1185">Reference proteome</keyword>
<dbReference type="GO" id="GO:0005975">
    <property type="term" value="P:carbohydrate metabolic process"/>
    <property type="evidence" value="ECO:0007669"/>
    <property type="project" value="InterPro"/>
</dbReference>
<dbReference type="InterPro" id="IPR049049">
    <property type="entry name" value="Beta-AFase-like_GH127_C"/>
</dbReference>
<feature type="domain" description="Non-reducing end beta-L-arabinofuranosidase-like GH127 C-terminal" evidence="3">
    <location>
        <begin position="523"/>
        <end position="634"/>
    </location>
</feature>
<dbReference type="PANTHER" id="PTHR43465:SF2">
    <property type="entry name" value="DUF1680 DOMAIN PROTEIN (AFU_ORTHOLOGUE AFUA_1G08910)"/>
    <property type="match status" value="1"/>
</dbReference>
<dbReference type="PANTHER" id="PTHR43465">
    <property type="entry name" value="DUF1680 DOMAIN PROTEIN (AFU_ORTHOLOGUE AFUA_1G08910)"/>
    <property type="match status" value="1"/>
</dbReference>
<reference evidence="4 5" key="1">
    <citation type="journal article" date="2014" name="PLoS Genet.">
        <title>Phylogenetically driven sequencing of extremely halophilic archaea reveals strategies for static and dynamic osmo-response.</title>
        <authorList>
            <person name="Becker E.A."/>
            <person name="Seitzer P.M."/>
            <person name="Tritt A."/>
            <person name="Larsen D."/>
            <person name="Krusor M."/>
            <person name="Yao A.I."/>
            <person name="Wu D."/>
            <person name="Madern D."/>
            <person name="Eisen J.A."/>
            <person name="Darling A.E."/>
            <person name="Facciotti M.T."/>
        </authorList>
    </citation>
    <scope>NUCLEOTIDE SEQUENCE [LARGE SCALE GENOMIC DNA]</scope>
    <source>
        <strain evidence="4 5">JCM 13891</strain>
    </source>
</reference>
<dbReference type="AlphaFoldDB" id="M0C5L5"/>
<gene>
    <name evidence="4" type="ORF">C477_10858</name>
</gene>
<dbReference type="PATRIC" id="fig|1227488.3.peg.2151"/>
<evidence type="ECO:0000313" key="5">
    <source>
        <dbReference type="Proteomes" id="UP000011657"/>
    </source>
</evidence>
<accession>M0C5L5</accession>
<dbReference type="eggNOG" id="arCOG08628">
    <property type="taxonomic scope" value="Archaea"/>
</dbReference>